<sequence>MRNKNDLIEFVQSLWQPNIHQQNLRRLYIFIEDMIILLKQQEQREELILFAFAQLFDQLGLNHPKWMALTCIINHNSK</sequence>
<gene>
    <name evidence="1" type="ORF">HK413_00935</name>
</gene>
<evidence type="ECO:0000313" key="1">
    <source>
        <dbReference type="EMBL" id="NNU33103.1"/>
    </source>
</evidence>
<reference evidence="1 2" key="1">
    <citation type="submission" date="2020-05" db="EMBL/GenBank/DDBJ databases">
        <authorList>
            <person name="Khan S.A."/>
            <person name="Jeon C.O."/>
            <person name="Chun B.H."/>
        </authorList>
    </citation>
    <scope>NUCLEOTIDE SEQUENCE [LARGE SCALE GENOMIC DNA]</scope>
    <source>
        <strain evidence="1 2">S1162</strain>
    </source>
</reference>
<dbReference type="Proteomes" id="UP000566071">
    <property type="component" value="Unassembled WGS sequence"/>
</dbReference>
<accession>A0ABX1VYR2</accession>
<organism evidence="1 2">
    <name type="scientific">Mucilaginibacter humi</name>
    <dbReference type="NCBI Taxonomy" id="2732510"/>
    <lineage>
        <taxon>Bacteria</taxon>
        <taxon>Pseudomonadati</taxon>
        <taxon>Bacteroidota</taxon>
        <taxon>Sphingobacteriia</taxon>
        <taxon>Sphingobacteriales</taxon>
        <taxon>Sphingobacteriaceae</taxon>
        <taxon>Mucilaginibacter</taxon>
    </lineage>
</organism>
<protein>
    <submittedName>
        <fullName evidence="1">Uncharacterized protein</fullName>
    </submittedName>
</protein>
<evidence type="ECO:0000313" key="2">
    <source>
        <dbReference type="Proteomes" id="UP000566071"/>
    </source>
</evidence>
<proteinExistence type="predicted"/>
<comment type="caution">
    <text evidence="1">The sequence shown here is derived from an EMBL/GenBank/DDBJ whole genome shotgun (WGS) entry which is preliminary data.</text>
</comment>
<keyword evidence="2" id="KW-1185">Reference proteome</keyword>
<name>A0ABX1VYR2_9SPHI</name>
<dbReference type="EMBL" id="JABFCR010000003">
    <property type="protein sequence ID" value="NNU33103.1"/>
    <property type="molecule type" value="Genomic_DNA"/>
</dbReference>